<dbReference type="Pfam" id="PF21979">
    <property type="entry name" value="Hfq_1"/>
    <property type="match status" value="1"/>
</dbReference>
<keyword evidence="3" id="KW-1185">Reference proteome</keyword>
<proteinExistence type="predicted"/>
<accession>A0ABT7BWL7</accession>
<protein>
    <submittedName>
        <fullName evidence="2">RNA-binding protein hfq</fullName>
    </submittedName>
</protein>
<feature type="domain" description="Hfq-related" evidence="1">
    <location>
        <begin position="8"/>
        <end position="68"/>
    </location>
</feature>
<dbReference type="RefSeq" id="WP_283758251.1">
    <property type="nucleotide sequence ID" value="NZ_JAQOSQ010000009.1"/>
</dbReference>
<gene>
    <name evidence="2" type="ORF">PMH09_10335</name>
</gene>
<comment type="caution">
    <text evidence="2">The sequence shown here is derived from an EMBL/GenBank/DDBJ whole genome shotgun (WGS) entry which is preliminary data.</text>
</comment>
<dbReference type="InterPro" id="IPR010920">
    <property type="entry name" value="LSM_dom_sf"/>
</dbReference>
<dbReference type="EMBL" id="JAQOSQ010000009">
    <property type="protein sequence ID" value="MDJ1183597.1"/>
    <property type="molecule type" value="Genomic_DNA"/>
</dbReference>
<dbReference type="NCBIfam" id="NF047718">
    <property type="entry name" value="Hfq_rel_Cyano"/>
    <property type="match status" value="1"/>
</dbReference>
<reference evidence="2 3" key="1">
    <citation type="submission" date="2023-01" db="EMBL/GenBank/DDBJ databases">
        <title>Novel diversity within Roseofilum (Cyanobacteria; Desertifilaceae) from marine benthic mats with descriptions of four novel species.</title>
        <authorList>
            <person name="Wang Y."/>
            <person name="Berthold D.E."/>
            <person name="Hu J."/>
            <person name="Lefler F.W."/>
            <person name="Laughinghouse H.D. IV."/>
        </authorList>
    </citation>
    <scope>NUCLEOTIDE SEQUENCE [LARGE SCALE GENOMIC DNA]</scope>
    <source>
        <strain evidence="2 3">BLCC-M143</strain>
    </source>
</reference>
<dbReference type="InterPro" id="IPR053840">
    <property type="entry name" value="Hfq_1"/>
</dbReference>
<evidence type="ECO:0000313" key="3">
    <source>
        <dbReference type="Proteomes" id="UP001232992"/>
    </source>
</evidence>
<dbReference type="Gene3D" id="2.30.30.100">
    <property type="match status" value="1"/>
</dbReference>
<sequence>MPDLETNLPSVRNIQNFIQQKNEVELKLVTDDLIVGQILWQDTYCICIVDHYQQTTIVWRQSIVFMKPKA</sequence>
<evidence type="ECO:0000313" key="2">
    <source>
        <dbReference type="EMBL" id="MDJ1183597.1"/>
    </source>
</evidence>
<name>A0ABT7BWL7_9CYAN</name>
<organism evidence="2 3">
    <name type="scientific">Roseofilum casamattae BLCC-M143</name>
    <dbReference type="NCBI Taxonomy" id="3022442"/>
    <lineage>
        <taxon>Bacteria</taxon>
        <taxon>Bacillati</taxon>
        <taxon>Cyanobacteriota</taxon>
        <taxon>Cyanophyceae</taxon>
        <taxon>Desertifilales</taxon>
        <taxon>Desertifilaceae</taxon>
        <taxon>Roseofilum</taxon>
        <taxon>Roseofilum casamattae</taxon>
    </lineage>
</organism>
<dbReference type="Proteomes" id="UP001232992">
    <property type="component" value="Unassembled WGS sequence"/>
</dbReference>
<evidence type="ECO:0000259" key="1">
    <source>
        <dbReference type="Pfam" id="PF21979"/>
    </source>
</evidence>
<dbReference type="SUPFAM" id="SSF50182">
    <property type="entry name" value="Sm-like ribonucleoproteins"/>
    <property type="match status" value="1"/>
</dbReference>